<protein>
    <submittedName>
        <fullName evidence="1">Uncharacterized protein</fullName>
    </submittedName>
</protein>
<accession>A0A7W9TJ02</accession>
<evidence type="ECO:0000313" key="1">
    <source>
        <dbReference type="EMBL" id="MBB6081623.1"/>
    </source>
</evidence>
<keyword evidence="2" id="KW-1185">Reference proteome</keyword>
<dbReference type="AlphaFoldDB" id="A0A7W9TJ02"/>
<dbReference type="EMBL" id="JACHGV010000020">
    <property type="protein sequence ID" value="MBB6081623.1"/>
    <property type="molecule type" value="Genomic_DNA"/>
</dbReference>
<dbReference type="RefSeq" id="WP_184567544.1">
    <property type="nucleotide sequence ID" value="NZ_BAAARS010000019.1"/>
</dbReference>
<proteinExistence type="predicted"/>
<reference evidence="1 2" key="1">
    <citation type="submission" date="2020-08" db="EMBL/GenBank/DDBJ databases">
        <title>Genomic Encyclopedia of Type Strains, Phase IV (KMG-IV): sequencing the most valuable type-strain genomes for metagenomic binning, comparative biology and taxonomic classification.</title>
        <authorList>
            <person name="Goeker M."/>
        </authorList>
    </citation>
    <scope>NUCLEOTIDE SEQUENCE [LARGE SCALE GENOMIC DNA]</scope>
    <source>
        <strain evidence="1 2">DSM 43350</strain>
    </source>
</reference>
<organism evidence="1 2">
    <name type="scientific">Streptomyces paradoxus</name>
    <dbReference type="NCBI Taxonomy" id="66375"/>
    <lineage>
        <taxon>Bacteria</taxon>
        <taxon>Bacillati</taxon>
        <taxon>Actinomycetota</taxon>
        <taxon>Actinomycetes</taxon>
        <taxon>Kitasatosporales</taxon>
        <taxon>Streptomycetaceae</taxon>
        <taxon>Streptomyces</taxon>
    </lineage>
</organism>
<dbReference type="Proteomes" id="UP000591537">
    <property type="component" value="Unassembled WGS sequence"/>
</dbReference>
<evidence type="ECO:0000313" key="2">
    <source>
        <dbReference type="Proteomes" id="UP000591537"/>
    </source>
</evidence>
<sequence length="66" mass="6941">MAHGAHGSDGVHTLLTVQGGWPVDSGYPKLIIRQMAATHPLLAEREPPVTADTLAHTGFWDTPVGG</sequence>
<comment type="caution">
    <text evidence="1">The sequence shown here is derived from an EMBL/GenBank/DDBJ whole genome shotgun (WGS) entry which is preliminary data.</text>
</comment>
<gene>
    <name evidence="1" type="ORF">HNR57_007574</name>
</gene>
<name>A0A7W9TJ02_9ACTN</name>